<dbReference type="InterPro" id="IPR004942">
    <property type="entry name" value="Roadblock/LAMTOR2_dom"/>
</dbReference>
<evidence type="ECO:0000256" key="7">
    <source>
        <dbReference type="ARBA" id="ARBA00023175"/>
    </source>
</evidence>
<comment type="subcellular location">
    <subcellularLocation>
        <location evidence="1 10">Cytoplasm</location>
        <location evidence="1 10">Cytoskeleton</location>
    </subcellularLocation>
</comment>
<keyword evidence="7 10" id="KW-0505">Motor protein</keyword>
<protein>
    <recommendedName>
        <fullName evidence="10">Dynein light chain roadblock</fullName>
    </recommendedName>
</protein>
<accession>A0A8C3KKR5</accession>
<dbReference type="GO" id="GO:0005874">
    <property type="term" value="C:microtubule"/>
    <property type="evidence" value="ECO:0007669"/>
    <property type="project" value="UniProtKB-UniRule"/>
</dbReference>
<dbReference type="PIRSF" id="PIRSF009998">
    <property type="entry name" value="DLC7"/>
    <property type="match status" value="1"/>
</dbReference>
<dbReference type="SMART" id="SM00960">
    <property type="entry name" value="Robl_LC7"/>
    <property type="match status" value="1"/>
</dbReference>
<dbReference type="FunFam" id="3.30.450.30:FF:000002">
    <property type="entry name" value="Dynein light chain roadblock"/>
    <property type="match status" value="1"/>
</dbReference>
<keyword evidence="8 10" id="KW-0206">Cytoskeleton</keyword>
<evidence type="ECO:0000313" key="13">
    <source>
        <dbReference type="Proteomes" id="UP000694419"/>
    </source>
</evidence>
<evidence type="ECO:0000259" key="11">
    <source>
        <dbReference type="SMART" id="SM00960"/>
    </source>
</evidence>
<evidence type="ECO:0000256" key="4">
    <source>
        <dbReference type="ARBA" id="ARBA00022490"/>
    </source>
</evidence>
<dbReference type="Pfam" id="PF03259">
    <property type="entry name" value="Robl_LC7"/>
    <property type="match status" value="1"/>
</dbReference>
<dbReference type="GO" id="GO:0045505">
    <property type="term" value="F:dynein intermediate chain binding"/>
    <property type="evidence" value="ECO:0007669"/>
    <property type="project" value="UniProtKB-UniRule"/>
</dbReference>
<evidence type="ECO:0000256" key="1">
    <source>
        <dbReference type="ARBA" id="ARBA00004245"/>
    </source>
</evidence>
<name>A0A8C3KKR5_9CHAR</name>
<evidence type="ECO:0000313" key="12">
    <source>
        <dbReference type="Ensembl" id="ENSCPGP00000025053.1"/>
    </source>
</evidence>
<keyword evidence="5 10" id="KW-0493">Microtubule</keyword>
<evidence type="ECO:0000256" key="5">
    <source>
        <dbReference type="ARBA" id="ARBA00022701"/>
    </source>
</evidence>
<proteinExistence type="inferred from homology"/>
<evidence type="ECO:0000256" key="3">
    <source>
        <dbReference type="ARBA" id="ARBA00022448"/>
    </source>
</evidence>
<evidence type="ECO:0000256" key="6">
    <source>
        <dbReference type="ARBA" id="ARBA00023017"/>
    </source>
</evidence>
<dbReference type="SUPFAM" id="SSF103196">
    <property type="entry name" value="Roadblock/LC7 domain"/>
    <property type="match status" value="1"/>
</dbReference>
<dbReference type="Proteomes" id="UP000694419">
    <property type="component" value="Unplaced"/>
</dbReference>
<evidence type="ECO:0000256" key="9">
    <source>
        <dbReference type="ARBA" id="ARBA00025362"/>
    </source>
</evidence>
<dbReference type="PANTHER" id="PTHR10779">
    <property type="entry name" value="DYNEIN LIGHT CHAIN ROADBLOCK"/>
    <property type="match status" value="1"/>
</dbReference>
<keyword evidence="13" id="KW-1185">Reference proteome</keyword>
<dbReference type="Ensembl" id="ENSCPGT00000027373.1">
    <property type="protein sequence ID" value="ENSCPGP00000025053.1"/>
    <property type="gene ID" value="ENSCPGG00000017253.1"/>
</dbReference>
<sequence length="104" mass="11764">MLWCPLSSQAEVEETLKRIQAHKGVIATMVINAEGIPIRTTLDNSTTVHYAGLLHQLTAKARSTVRDIDPQNDLTFLRIRSKKHEIMIAPDKEYLLIVIQNPCE</sequence>
<organism evidence="12 13">
    <name type="scientific">Calidris pygmaea</name>
    <name type="common">Spoon-billed sandpiper</name>
    <dbReference type="NCBI Taxonomy" id="425635"/>
    <lineage>
        <taxon>Eukaryota</taxon>
        <taxon>Metazoa</taxon>
        <taxon>Chordata</taxon>
        <taxon>Craniata</taxon>
        <taxon>Vertebrata</taxon>
        <taxon>Euteleostomi</taxon>
        <taxon>Archelosauria</taxon>
        <taxon>Archosauria</taxon>
        <taxon>Dinosauria</taxon>
        <taxon>Saurischia</taxon>
        <taxon>Theropoda</taxon>
        <taxon>Coelurosauria</taxon>
        <taxon>Aves</taxon>
        <taxon>Neognathae</taxon>
        <taxon>Neoaves</taxon>
        <taxon>Charadriiformes</taxon>
        <taxon>Scolopacidae</taxon>
        <taxon>Calidris</taxon>
    </lineage>
</organism>
<evidence type="ECO:0000256" key="8">
    <source>
        <dbReference type="ARBA" id="ARBA00023212"/>
    </source>
</evidence>
<dbReference type="GO" id="GO:0005868">
    <property type="term" value="C:cytoplasmic dynein complex"/>
    <property type="evidence" value="ECO:0007669"/>
    <property type="project" value="UniProtKB-UniRule"/>
</dbReference>
<keyword evidence="6 10" id="KW-0243">Dynein</keyword>
<evidence type="ECO:0000256" key="2">
    <source>
        <dbReference type="ARBA" id="ARBA00007191"/>
    </source>
</evidence>
<keyword evidence="4 10" id="KW-0963">Cytoplasm</keyword>
<comment type="function">
    <text evidence="9">Acts as one of several non-catalytic accessory components of the cytoplasmic dynein 1 complex that are thought to be involved in linking dynein to cargos and to adapter proteins that regulate dynein function. Cytoplasmic dynein 1 acts as a motor for the intracellular retrograde motility of vesicles and organelles along microtubules.</text>
</comment>
<dbReference type="GO" id="GO:0007018">
    <property type="term" value="P:microtubule-based movement"/>
    <property type="evidence" value="ECO:0007669"/>
    <property type="project" value="UniProtKB-UniRule"/>
</dbReference>
<evidence type="ECO:0000256" key="10">
    <source>
        <dbReference type="PIRNR" id="PIRNR009998"/>
    </source>
</evidence>
<keyword evidence="3 10" id="KW-0813">Transport</keyword>
<dbReference type="GO" id="GO:0005737">
    <property type="term" value="C:cytoplasm"/>
    <property type="evidence" value="ECO:0007669"/>
    <property type="project" value="UniProtKB-UniRule"/>
</dbReference>
<reference evidence="12" key="2">
    <citation type="submission" date="2025-09" db="UniProtKB">
        <authorList>
            <consortium name="Ensembl"/>
        </authorList>
    </citation>
    <scope>IDENTIFICATION</scope>
</reference>
<feature type="domain" description="Roadblock/LAMTOR2" evidence="11">
    <location>
        <begin position="12"/>
        <end position="100"/>
    </location>
</feature>
<reference evidence="12" key="1">
    <citation type="submission" date="2025-08" db="UniProtKB">
        <authorList>
            <consortium name="Ensembl"/>
        </authorList>
    </citation>
    <scope>IDENTIFICATION</scope>
</reference>
<dbReference type="Gene3D" id="3.30.450.30">
    <property type="entry name" value="Dynein light chain 2a, cytoplasmic"/>
    <property type="match status" value="1"/>
</dbReference>
<comment type="similarity">
    <text evidence="2 10">Belongs to the GAMAD family.</text>
</comment>
<dbReference type="AlphaFoldDB" id="A0A8C3KKR5"/>
<dbReference type="InterPro" id="IPR016561">
    <property type="entry name" value="DYNLRB1/2"/>
</dbReference>